<name>A0A1C6K7R5_9FIRM</name>
<reference evidence="4" key="1">
    <citation type="submission" date="2015-09" db="EMBL/GenBank/DDBJ databases">
        <authorList>
            <consortium name="Pathogen Informatics"/>
        </authorList>
    </citation>
    <scope>NUCLEOTIDE SEQUENCE</scope>
    <source>
        <strain evidence="4">2789STDY5834896</strain>
    </source>
</reference>
<dbReference type="Gene3D" id="3.40.50.850">
    <property type="entry name" value="Isochorismatase-like"/>
    <property type="match status" value="1"/>
</dbReference>
<dbReference type="EC" id="3.5.1.-" evidence="4"/>
<evidence type="ECO:0000256" key="2">
    <source>
        <dbReference type="ARBA" id="ARBA00022801"/>
    </source>
</evidence>
<organism evidence="4">
    <name type="scientific">uncultured Anaerotruncus sp</name>
    <dbReference type="NCBI Taxonomy" id="905011"/>
    <lineage>
        <taxon>Bacteria</taxon>
        <taxon>Bacillati</taxon>
        <taxon>Bacillota</taxon>
        <taxon>Clostridia</taxon>
        <taxon>Eubacteriales</taxon>
        <taxon>Oscillospiraceae</taxon>
        <taxon>Anaerotruncus</taxon>
        <taxon>environmental samples</taxon>
    </lineage>
</organism>
<gene>
    <name evidence="4" type="primary">rutB_2</name>
    <name evidence="4" type="ORF">SAMEA3545359_02719</name>
</gene>
<dbReference type="PANTHER" id="PTHR43540">
    <property type="entry name" value="PEROXYUREIDOACRYLATE/UREIDOACRYLATE AMIDOHYDROLASE-RELATED"/>
    <property type="match status" value="1"/>
</dbReference>
<feature type="domain" description="Isochorismatase-like" evidence="3">
    <location>
        <begin position="11"/>
        <end position="202"/>
    </location>
</feature>
<dbReference type="EMBL" id="FMHG01000004">
    <property type="protein sequence ID" value="SCJ90419.1"/>
    <property type="molecule type" value="Genomic_DNA"/>
</dbReference>
<protein>
    <submittedName>
        <fullName evidence="4">Peroxyureidoacrylate/ureidoacrylate amidohydrolase RutB</fullName>
        <ecNumber evidence="4">3.5.1.-</ecNumber>
    </submittedName>
</protein>
<evidence type="ECO:0000313" key="4">
    <source>
        <dbReference type="EMBL" id="SCJ90419.1"/>
    </source>
</evidence>
<keyword evidence="2 4" id="KW-0378">Hydrolase</keyword>
<evidence type="ECO:0000259" key="3">
    <source>
        <dbReference type="Pfam" id="PF00857"/>
    </source>
</evidence>
<dbReference type="CDD" id="cd00431">
    <property type="entry name" value="cysteine_hydrolases"/>
    <property type="match status" value="1"/>
</dbReference>
<dbReference type="AlphaFoldDB" id="A0A1C6K7R5"/>
<dbReference type="Pfam" id="PF00857">
    <property type="entry name" value="Isochorismatase"/>
    <property type="match status" value="1"/>
</dbReference>
<dbReference type="GO" id="GO:0016787">
    <property type="term" value="F:hydrolase activity"/>
    <property type="evidence" value="ECO:0007669"/>
    <property type="project" value="UniProtKB-KW"/>
</dbReference>
<dbReference type="SUPFAM" id="SSF52499">
    <property type="entry name" value="Isochorismatase-like hydrolases"/>
    <property type="match status" value="1"/>
</dbReference>
<dbReference type="InterPro" id="IPR036380">
    <property type="entry name" value="Isochorismatase-like_sf"/>
</dbReference>
<sequence>MVIRSIDPRRTAVMVIDMQNDFIAPGAVLFSQMGYDFVPAMADFLDRCRQKGMQIIYTQNVLRADGKDMGKSGDFCQAIKEGKALVEGTPGAEIYAPLAPKEGDIVLKKHRYSSFFGTDLDIILRTGGFDTVAITGVCTEACCFSTARDAGALGYDVAFLSDLTGTMDYPDLGFGPMTAQQMQNAMLTNIALTSAHVMTAQQLLELPVRD</sequence>
<proteinExistence type="inferred from homology"/>
<dbReference type="InterPro" id="IPR000868">
    <property type="entry name" value="Isochorismatase-like_dom"/>
</dbReference>
<comment type="similarity">
    <text evidence="1">Belongs to the isochorismatase family.</text>
</comment>
<dbReference type="PANTHER" id="PTHR43540:SF6">
    <property type="entry name" value="ISOCHORISMATASE-LIKE DOMAIN-CONTAINING PROTEIN"/>
    <property type="match status" value="1"/>
</dbReference>
<evidence type="ECO:0000256" key="1">
    <source>
        <dbReference type="ARBA" id="ARBA00006336"/>
    </source>
</evidence>
<dbReference type="InterPro" id="IPR050272">
    <property type="entry name" value="Isochorismatase-like_hydrls"/>
</dbReference>
<accession>A0A1C6K7R5</accession>